<comment type="caution">
    <text evidence="1">The sequence shown here is derived from an EMBL/GenBank/DDBJ whole genome shotgun (WGS) entry which is preliminary data.</text>
</comment>
<name>A0A4Y2WSW6_ARAVE</name>
<evidence type="ECO:0000313" key="1">
    <source>
        <dbReference type="EMBL" id="GBO39252.1"/>
    </source>
</evidence>
<dbReference type="EMBL" id="BGPR01064223">
    <property type="protein sequence ID" value="GBO39252.1"/>
    <property type="molecule type" value="Genomic_DNA"/>
</dbReference>
<dbReference type="OrthoDB" id="6590871at2759"/>
<keyword evidence="2" id="KW-1185">Reference proteome</keyword>
<sequence length="84" mass="10060">MMPGTKLMQIWNLLKQTTEETIYQARMNRRDDDIEFEGNDKEENLEKKPPSALDTLQDLCTLKISVQYHAESFDEHYSYERFIQ</sequence>
<dbReference type="AlphaFoldDB" id="A0A4Y2WSW6"/>
<dbReference type="Proteomes" id="UP000499080">
    <property type="component" value="Unassembled WGS sequence"/>
</dbReference>
<accession>A0A4Y2WSW6</accession>
<proteinExistence type="predicted"/>
<reference evidence="1 2" key="1">
    <citation type="journal article" date="2019" name="Sci. Rep.">
        <title>Orb-weaving spider Araneus ventricosus genome elucidates the spidroin gene catalogue.</title>
        <authorList>
            <person name="Kono N."/>
            <person name="Nakamura H."/>
            <person name="Ohtoshi R."/>
            <person name="Moran D.A.P."/>
            <person name="Shinohara A."/>
            <person name="Yoshida Y."/>
            <person name="Fujiwara M."/>
            <person name="Mori M."/>
            <person name="Tomita M."/>
            <person name="Arakawa K."/>
        </authorList>
    </citation>
    <scope>NUCLEOTIDE SEQUENCE [LARGE SCALE GENOMIC DNA]</scope>
</reference>
<evidence type="ECO:0000313" key="2">
    <source>
        <dbReference type="Proteomes" id="UP000499080"/>
    </source>
</evidence>
<protein>
    <submittedName>
        <fullName evidence="1">Uncharacterized protein</fullName>
    </submittedName>
</protein>
<organism evidence="1 2">
    <name type="scientific">Araneus ventricosus</name>
    <name type="common">Orbweaver spider</name>
    <name type="synonym">Epeira ventricosa</name>
    <dbReference type="NCBI Taxonomy" id="182803"/>
    <lineage>
        <taxon>Eukaryota</taxon>
        <taxon>Metazoa</taxon>
        <taxon>Ecdysozoa</taxon>
        <taxon>Arthropoda</taxon>
        <taxon>Chelicerata</taxon>
        <taxon>Arachnida</taxon>
        <taxon>Araneae</taxon>
        <taxon>Araneomorphae</taxon>
        <taxon>Entelegynae</taxon>
        <taxon>Araneoidea</taxon>
        <taxon>Araneidae</taxon>
        <taxon>Araneus</taxon>
    </lineage>
</organism>
<gene>
    <name evidence="1" type="ORF">AVEN_143466_1</name>
</gene>